<dbReference type="Proteomes" id="UP000575898">
    <property type="component" value="Unassembled WGS sequence"/>
</dbReference>
<evidence type="ECO:0000313" key="1">
    <source>
        <dbReference type="EMBL" id="MBB5016966.1"/>
    </source>
</evidence>
<sequence length="46" mass="4956">MNIKLTGFSVDLTVDEHGPARGFRTQVVGVGLGDFASGWMGRKYAL</sequence>
<name>A0A840MK76_9PROT</name>
<proteinExistence type="predicted"/>
<protein>
    <submittedName>
        <fullName evidence="1">Uncharacterized protein</fullName>
    </submittedName>
</protein>
<evidence type="ECO:0000313" key="2">
    <source>
        <dbReference type="Proteomes" id="UP000575898"/>
    </source>
</evidence>
<dbReference type="AlphaFoldDB" id="A0A840MK76"/>
<dbReference type="RefSeq" id="WP_184033991.1">
    <property type="nucleotide sequence ID" value="NZ_JACHHY010000001.1"/>
</dbReference>
<gene>
    <name evidence="1" type="ORF">HNQ59_000228</name>
</gene>
<dbReference type="EMBL" id="JACHHY010000001">
    <property type="protein sequence ID" value="MBB5016966.1"/>
    <property type="molecule type" value="Genomic_DNA"/>
</dbReference>
<comment type="caution">
    <text evidence="1">The sequence shown here is derived from an EMBL/GenBank/DDBJ whole genome shotgun (WGS) entry which is preliminary data.</text>
</comment>
<reference evidence="1 2" key="1">
    <citation type="submission" date="2020-08" db="EMBL/GenBank/DDBJ databases">
        <title>Genomic Encyclopedia of Type Strains, Phase IV (KMG-IV): sequencing the most valuable type-strain genomes for metagenomic binning, comparative biology and taxonomic classification.</title>
        <authorList>
            <person name="Goeker M."/>
        </authorList>
    </citation>
    <scope>NUCLEOTIDE SEQUENCE [LARGE SCALE GENOMIC DNA]</scope>
    <source>
        <strain evidence="1 2">DSM 27165</strain>
    </source>
</reference>
<accession>A0A840MK76</accession>
<keyword evidence="2" id="KW-1185">Reference proteome</keyword>
<organism evidence="1 2">
    <name type="scientific">Chitinivorax tropicus</name>
    <dbReference type="NCBI Taxonomy" id="714531"/>
    <lineage>
        <taxon>Bacteria</taxon>
        <taxon>Pseudomonadati</taxon>
        <taxon>Pseudomonadota</taxon>
        <taxon>Betaproteobacteria</taxon>
        <taxon>Chitinivorax</taxon>
    </lineage>
</organism>